<feature type="binding site" evidence="12">
    <location>
        <begin position="205"/>
        <end position="208"/>
    </location>
    <ligand>
        <name>ATP</name>
        <dbReference type="ChEBI" id="CHEBI:30616"/>
    </ligand>
</feature>
<dbReference type="InterPro" id="IPR002173">
    <property type="entry name" value="Carboh/pur_kinase_PfkB_CS"/>
</dbReference>
<dbReference type="Proteomes" id="UP000265882">
    <property type="component" value="Unassembled WGS sequence"/>
</dbReference>
<dbReference type="EC" id="2.7.1.167" evidence="12"/>
<dbReference type="SUPFAM" id="SSF53613">
    <property type="entry name" value="Ribokinase-like"/>
    <property type="match status" value="1"/>
</dbReference>
<dbReference type="EC" id="2.7.7.70" evidence="12"/>
<dbReference type="GO" id="GO:0016773">
    <property type="term" value="F:phosphotransferase activity, alcohol group as acceptor"/>
    <property type="evidence" value="ECO:0007669"/>
    <property type="project" value="InterPro"/>
</dbReference>
<dbReference type="FunFam" id="3.40.1190.20:FF:000002">
    <property type="entry name" value="Bifunctional protein HldE"/>
    <property type="match status" value="1"/>
</dbReference>
<dbReference type="Gene3D" id="3.40.1190.20">
    <property type="match status" value="1"/>
</dbReference>
<feature type="region of interest" description="Ribokinase" evidence="12">
    <location>
        <begin position="1"/>
        <end position="330"/>
    </location>
</feature>
<dbReference type="CDD" id="cd01172">
    <property type="entry name" value="RfaE_like"/>
    <property type="match status" value="1"/>
</dbReference>
<evidence type="ECO:0000256" key="11">
    <source>
        <dbReference type="ARBA" id="ARBA00047428"/>
    </source>
</evidence>
<organism evidence="15 16">
    <name type="scientific">Abyssobacteria bacterium (strain SURF_5)</name>
    <dbReference type="NCBI Taxonomy" id="2093360"/>
    <lineage>
        <taxon>Bacteria</taxon>
        <taxon>Pseudomonadati</taxon>
        <taxon>Candidatus Hydrogenedentota</taxon>
        <taxon>Candidatus Abyssobacteria</taxon>
    </lineage>
</organism>
<evidence type="ECO:0000256" key="2">
    <source>
        <dbReference type="ARBA" id="ARBA00003753"/>
    </source>
</evidence>
<comment type="similarity">
    <text evidence="12">In the C-terminal section; belongs to the cytidylyltransferase family.</text>
</comment>
<comment type="subunit">
    <text evidence="12">Homodimer.</text>
</comment>
<comment type="function">
    <text evidence="1 12">Catalyzes the phosphorylation of D-glycero-D-manno-heptose 7-phosphate at the C-1 position to selectively form D-glycero-beta-D-manno-heptose-1,7-bisphosphate.</text>
</comment>
<sequence length="486" mass="52438">MIAACLARLQSIDSPIIMVIGDLMLDIYVWGKVERVSPEAPVQVLKVEAEESRPGGAANVAGNLAAMGAKVMCCGVIGDDAEGRALSRLLAARTIDTSLIVRDKGRPTIVKTRMVAHSQQLLRVDKEQVLDLSEPLRKKMMASIEERLPLCDAVLLSDYGKGTIPDELVVELISACRRHGKMVLVDPAMKRDVRMYSGCTVLKPNRIEAAAASGIDIRDQTSLEKAAQKILKLSKAESLLITQGGRGITIFRKNRIPVHVPALERPVFDVTGAGDTVLSVLGYVLAGGGTIEEAAEIANIAGGIVVGKVGAAPVLKDEIEHELLAGEQVTQKVKTLSQIGAICEEHRRRNQKIAFTNGCFDLLHVGHIRLLEFAKSNGEILIVGLNSDDSVRRLKGPSRPVLNQSERATILSAIEQVDYIVIFDELTPLKLLKTVRPDTLIKGADYTKEAVVGGPYVESYGGSVLLAPLIEGVSSTSIMSRINRNK</sequence>
<name>A0A3A4NHT7_ABYX5</name>
<dbReference type="InterPro" id="IPR011913">
    <property type="entry name" value="RfaE_dom_I"/>
</dbReference>
<dbReference type="NCBIfam" id="TIGR00125">
    <property type="entry name" value="cyt_tran_rel"/>
    <property type="match status" value="1"/>
</dbReference>
<evidence type="ECO:0000313" key="15">
    <source>
        <dbReference type="EMBL" id="RJP17886.1"/>
    </source>
</evidence>
<keyword evidence="9 12" id="KW-0511">Multifunctional enzyme</keyword>
<dbReference type="EMBL" id="QZKU01000109">
    <property type="protein sequence ID" value="RJP17886.1"/>
    <property type="molecule type" value="Genomic_DNA"/>
</dbReference>
<keyword evidence="8 12" id="KW-0067">ATP-binding</keyword>
<keyword evidence="5 12" id="KW-0548">Nucleotidyltransferase</keyword>
<dbReference type="Gene3D" id="3.40.50.620">
    <property type="entry name" value="HUPs"/>
    <property type="match status" value="1"/>
</dbReference>
<dbReference type="GO" id="GO:0005524">
    <property type="term" value="F:ATP binding"/>
    <property type="evidence" value="ECO:0007669"/>
    <property type="project" value="UniProtKB-UniRule"/>
</dbReference>
<evidence type="ECO:0000256" key="4">
    <source>
        <dbReference type="ARBA" id="ARBA00022679"/>
    </source>
</evidence>
<evidence type="ECO:0000259" key="13">
    <source>
        <dbReference type="Pfam" id="PF00294"/>
    </source>
</evidence>
<evidence type="ECO:0000259" key="14">
    <source>
        <dbReference type="Pfam" id="PF01467"/>
    </source>
</evidence>
<evidence type="ECO:0000256" key="3">
    <source>
        <dbReference type="ARBA" id="ARBA00004713"/>
    </source>
</evidence>
<dbReference type="PANTHER" id="PTHR46969:SF1">
    <property type="entry name" value="BIFUNCTIONAL PROTEIN HLDE"/>
    <property type="match status" value="1"/>
</dbReference>
<proteinExistence type="inferred from homology"/>
<dbReference type="InterPro" id="IPR011611">
    <property type="entry name" value="PfkB_dom"/>
</dbReference>
<reference evidence="15 16" key="1">
    <citation type="journal article" date="2017" name="ISME J.">
        <title>Energy and carbon metabolisms in a deep terrestrial subsurface fluid microbial community.</title>
        <authorList>
            <person name="Momper L."/>
            <person name="Jungbluth S.P."/>
            <person name="Lee M.D."/>
            <person name="Amend J.P."/>
        </authorList>
    </citation>
    <scope>NUCLEOTIDE SEQUENCE [LARGE SCALE GENOMIC DNA]</scope>
    <source>
        <strain evidence="15">SURF_5</strain>
    </source>
</reference>
<comment type="catalytic activity">
    <reaction evidence="11 12">
        <text>D-glycero-beta-D-manno-heptose 1-phosphate + ATP + H(+) = ADP-D-glycero-beta-D-manno-heptose + diphosphate</text>
        <dbReference type="Rhea" id="RHEA:27465"/>
        <dbReference type="ChEBI" id="CHEBI:15378"/>
        <dbReference type="ChEBI" id="CHEBI:30616"/>
        <dbReference type="ChEBI" id="CHEBI:33019"/>
        <dbReference type="ChEBI" id="CHEBI:59967"/>
        <dbReference type="ChEBI" id="CHEBI:61593"/>
        <dbReference type="EC" id="2.7.7.70"/>
    </reaction>
</comment>
<comment type="pathway">
    <text evidence="12">Nucleotide-sugar biosynthesis; ADP-L-glycero-beta-D-manno-heptose biosynthesis; ADP-L-glycero-beta-D-manno-heptose from D-glycero-beta-D-manno-heptose 7-phosphate: step 1/4.</text>
</comment>
<evidence type="ECO:0000256" key="9">
    <source>
        <dbReference type="ARBA" id="ARBA00023268"/>
    </source>
</evidence>
<dbReference type="InterPro" id="IPR029056">
    <property type="entry name" value="Ribokinase-like"/>
</dbReference>
<comment type="pathway">
    <text evidence="12">Nucleotide-sugar biosynthesis; ADP-L-glycero-beta-D-manno-heptose biosynthesis; ADP-L-glycero-beta-D-manno-heptose from D-glycero-beta-D-manno-heptose 7-phosphate: step 3/4.</text>
</comment>
<keyword evidence="6 12" id="KW-0547">Nucleotide-binding</keyword>
<dbReference type="InterPro" id="IPR014729">
    <property type="entry name" value="Rossmann-like_a/b/a_fold"/>
</dbReference>
<dbReference type="GO" id="GO:0033785">
    <property type="term" value="F:heptose 7-phosphate kinase activity"/>
    <property type="evidence" value="ECO:0007669"/>
    <property type="project" value="UniProtKB-UniRule"/>
</dbReference>
<protein>
    <recommendedName>
        <fullName evidence="12">Bifunctional protein HldE</fullName>
    </recommendedName>
    <domain>
        <recommendedName>
            <fullName evidence="12">D-beta-D-heptose 7-phosphate kinase</fullName>
            <ecNumber evidence="12">2.7.1.167</ecNumber>
        </recommendedName>
        <alternativeName>
            <fullName evidence="12">D-beta-D-heptose 7-phosphotransferase</fullName>
        </alternativeName>
        <alternativeName>
            <fullName evidence="12">D-glycero-beta-D-manno-heptose-7-phosphate kinase</fullName>
        </alternativeName>
    </domain>
    <domain>
        <recommendedName>
            <fullName evidence="12">D-beta-D-heptose 1-phosphate adenylyltransferase</fullName>
            <ecNumber evidence="12">2.7.7.70</ecNumber>
        </recommendedName>
        <alternativeName>
            <fullName evidence="12">D-glycero-beta-D-manno-heptose 1-phosphate adenylyltransferase</fullName>
        </alternativeName>
    </domain>
</protein>
<dbReference type="InterPro" id="IPR011914">
    <property type="entry name" value="RfaE_dom_II"/>
</dbReference>
<comment type="similarity">
    <text evidence="12">In the N-terminal section; belongs to the carbohydrate kinase PfkB family.</text>
</comment>
<dbReference type="Pfam" id="PF01467">
    <property type="entry name" value="CTP_transf_like"/>
    <property type="match status" value="1"/>
</dbReference>
<dbReference type="PANTHER" id="PTHR46969">
    <property type="entry name" value="BIFUNCTIONAL PROTEIN HLDE"/>
    <property type="match status" value="1"/>
</dbReference>
<dbReference type="PROSITE" id="PS00583">
    <property type="entry name" value="PFKB_KINASES_1"/>
    <property type="match status" value="1"/>
</dbReference>
<evidence type="ECO:0000256" key="12">
    <source>
        <dbReference type="HAMAP-Rule" id="MF_01603"/>
    </source>
</evidence>
<keyword evidence="10 12" id="KW-0119">Carbohydrate metabolism</keyword>
<dbReference type="GO" id="GO:0005829">
    <property type="term" value="C:cytosol"/>
    <property type="evidence" value="ECO:0007669"/>
    <property type="project" value="TreeGrafter"/>
</dbReference>
<evidence type="ECO:0000256" key="7">
    <source>
        <dbReference type="ARBA" id="ARBA00022777"/>
    </source>
</evidence>
<dbReference type="GO" id="GO:0097171">
    <property type="term" value="P:ADP-L-glycero-beta-D-manno-heptose biosynthetic process"/>
    <property type="evidence" value="ECO:0007669"/>
    <property type="project" value="UniProtKB-UniPathway"/>
</dbReference>
<evidence type="ECO:0000256" key="10">
    <source>
        <dbReference type="ARBA" id="ARBA00023277"/>
    </source>
</evidence>
<evidence type="ECO:0000256" key="6">
    <source>
        <dbReference type="ARBA" id="ARBA00022741"/>
    </source>
</evidence>
<dbReference type="HAMAP" id="MF_01603">
    <property type="entry name" value="HldE"/>
    <property type="match status" value="1"/>
</dbReference>
<evidence type="ECO:0000256" key="8">
    <source>
        <dbReference type="ARBA" id="ARBA00022840"/>
    </source>
</evidence>
<keyword evidence="4 12" id="KW-0808">Transferase</keyword>
<dbReference type="InterPro" id="IPR023030">
    <property type="entry name" value="Bifunc_HldE"/>
</dbReference>
<dbReference type="Pfam" id="PF00294">
    <property type="entry name" value="PfkB"/>
    <property type="match status" value="1"/>
</dbReference>
<feature type="domain" description="Carbohydrate kinase PfkB" evidence="13">
    <location>
        <begin position="17"/>
        <end position="313"/>
    </location>
</feature>
<dbReference type="NCBIfam" id="TIGR02198">
    <property type="entry name" value="rfaE_dom_I"/>
    <property type="match status" value="1"/>
</dbReference>
<comment type="function">
    <text evidence="2 12">Catalyzes the ADP transfer from ATP to D-glycero-beta-D-manno-heptose 1-phosphate, yielding ADP-D-glycero-beta-D-manno-heptose.</text>
</comment>
<dbReference type="UniPathway" id="UPA00958"/>
<comment type="pathway">
    <text evidence="3">Bacterial outer membrane biogenesis; LPS core biosynthesis.</text>
</comment>
<dbReference type="InterPro" id="IPR004821">
    <property type="entry name" value="Cyt_trans-like"/>
</dbReference>
<gene>
    <name evidence="15" type="primary">rfaE1</name>
    <name evidence="12" type="synonym">hldE</name>
    <name evidence="15" type="ORF">C4520_15535</name>
</gene>
<comment type="catalytic activity">
    <reaction evidence="12">
        <text>D-glycero-beta-D-manno-heptose 7-phosphate + ATP = D-glycero-beta-D-manno-heptose 1,7-bisphosphate + ADP + H(+)</text>
        <dbReference type="Rhea" id="RHEA:27473"/>
        <dbReference type="ChEBI" id="CHEBI:15378"/>
        <dbReference type="ChEBI" id="CHEBI:30616"/>
        <dbReference type="ChEBI" id="CHEBI:60204"/>
        <dbReference type="ChEBI" id="CHEBI:60208"/>
        <dbReference type="ChEBI" id="CHEBI:456216"/>
        <dbReference type="EC" id="2.7.1.167"/>
    </reaction>
</comment>
<feature type="region of interest" description="Cytidylyltransferase" evidence="12">
    <location>
        <begin position="355"/>
        <end position="486"/>
    </location>
</feature>
<keyword evidence="7 12" id="KW-0418">Kinase</keyword>
<feature type="domain" description="Cytidyltransferase-like" evidence="14">
    <location>
        <begin position="355"/>
        <end position="450"/>
    </location>
</feature>
<evidence type="ECO:0000256" key="5">
    <source>
        <dbReference type="ARBA" id="ARBA00022695"/>
    </source>
</evidence>
<dbReference type="GO" id="GO:0033786">
    <property type="term" value="F:heptose-1-phosphate adenylyltransferase activity"/>
    <property type="evidence" value="ECO:0007669"/>
    <property type="project" value="UniProtKB-UniRule"/>
</dbReference>
<dbReference type="AlphaFoldDB" id="A0A3A4NHT7"/>
<feature type="active site" evidence="12">
    <location>
        <position position="275"/>
    </location>
</feature>
<dbReference type="NCBIfam" id="TIGR02199">
    <property type="entry name" value="rfaE_dom_II"/>
    <property type="match status" value="1"/>
</dbReference>
<dbReference type="GO" id="GO:0009244">
    <property type="term" value="P:lipopolysaccharide core region biosynthetic process"/>
    <property type="evidence" value="ECO:0007669"/>
    <property type="project" value="UniProtKB-UniPathway"/>
</dbReference>
<dbReference type="UniPathway" id="UPA00356">
    <property type="reaction ID" value="UER00437"/>
</dbReference>
<dbReference type="SUPFAM" id="SSF52374">
    <property type="entry name" value="Nucleotidylyl transferase"/>
    <property type="match status" value="1"/>
</dbReference>
<comment type="caution">
    <text evidence="15">The sequence shown here is derived from an EMBL/GenBank/DDBJ whole genome shotgun (WGS) entry which is preliminary data.</text>
</comment>
<evidence type="ECO:0000313" key="16">
    <source>
        <dbReference type="Proteomes" id="UP000265882"/>
    </source>
</evidence>
<accession>A0A3A4NHT7</accession>
<evidence type="ECO:0000256" key="1">
    <source>
        <dbReference type="ARBA" id="ARBA00002319"/>
    </source>
</evidence>